<dbReference type="Proteomes" id="UP001302494">
    <property type="component" value="Chromosome"/>
</dbReference>
<protein>
    <submittedName>
        <fullName evidence="2">Integrase core domain-containing protein</fullName>
    </submittedName>
</protein>
<name>A0AA96GK92_9BACT</name>
<reference evidence="2 3" key="1">
    <citation type="submission" date="2023-01" db="EMBL/GenBank/DDBJ databases">
        <title>Cultivation and genomic characterization of new, ubiquitous marine nitrite-oxidizing bacteria from the Nitrospirales.</title>
        <authorList>
            <person name="Mueller A.J."/>
            <person name="Daebeler A."/>
            <person name="Herbold C.W."/>
            <person name="Kirkegaard R.H."/>
            <person name="Daims H."/>
        </authorList>
    </citation>
    <scope>NUCLEOTIDE SEQUENCE [LARGE SCALE GENOMIC DNA]</scope>
    <source>
        <strain evidence="2 3">DK</strain>
    </source>
</reference>
<keyword evidence="3" id="KW-1185">Reference proteome</keyword>
<evidence type="ECO:0000313" key="3">
    <source>
        <dbReference type="Proteomes" id="UP001302494"/>
    </source>
</evidence>
<dbReference type="SUPFAM" id="SSF53098">
    <property type="entry name" value="Ribonuclease H-like"/>
    <property type="match status" value="1"/>
</dbReference>
<evidence type="ECO:0000313" key="2">
    <source>
        <dbReference type="EMBL" id="WNM64014.1"/>
    </source>
</evidence>
<dbReference type="RefSeq" id="WP_312748884.1">
    <property type="nucleotide sequence ID" value="NZ_CP116968.1"/>
</dbReference>
<dbReference type="InterPro" id="IPR036397">
    <property type="entry name" value="RNaseH_sf"/>
</dbReference>
<dbReference type="InterPro" id="IPR012337">
    <property type="entry name" value="RNaseH-like_sf"/>
</dbReference>
<feature type="domain" description="Integrase catalytic" evidence="1">
    <location>
        <begin position="1"/>
        <end position="159"/>
    </location>
</feature>
<dbReference type="GO" id="GO:0015074">
    <property type="term" value="P:DNA integration"/>
    <property type="evidence" value="ECO:0007669"/>
    <property type="project" value="InterPro"/>
</dbReference>
<dbReference type="GO" id="GO:0003676">
    <property type="term" value="F:nucleic acid binding"/>
    <property type="evidence" value="ECO:0007669"/>
    <property type="project" value="InterPro"/>
</dbReference>
<dbReference type="InterPro" id="IPR001584">
    <property type="entry name" value="Integrase_cat-core"/>
</dbReference>
<dbReference type="Gene3D" id="3.30.420.10">
    <property type="entry name" value="Ribonuclease H-like superfamily/Ribonuclease H"/>
    <property type="match status" value="1"/>
</dbReference>
<dbReference type="EMBL" id="CP116968">
    <property type="protein sequence ID" value="WNM64014.1"/>
    <property type="molecule type" value="Genomic_DNA"/>
</dbReference>
<sequence>MGDGCHAYSVWPGWLGDVIDGHDRELIGYEFALRGRAKEAEQALEAGCIARFGTLRPVGPTPVLRSDNGLIFQSRRFRQACGGYRLTQEFITPYTPQQNNGLIEGIFRSVKEECAWQHRFENFEEARQIINQWLRWYNEERLHQALQYRSPRQFRQEQCSQVA</sequence>
<proteinExistence type="predicted"/>
<dbReference type="KEGG" id="nneo:PQG83_09735"/>
<dbReference type="PANTHER" id="PTHR46889">
    <property type="entry name" value="TRANSPOSASE INSF FOR INSERTION SEQUENCE IS3B-RELATED"/>
    <property type="match status" value="1"/>
</dbReference>
<dbReference type="Pfam" id="PF13683">
    <property type="entry name" value="rve_3"/>
    <property type="match status" value="1"/>
</dbReference>
<accession>A0AA96GK92</accession>
<evidence type="ECO:0000259" key="1">
    <source>
        <dbReference type="PROSITE" id="PS50994"/>
    </source>
</evidence>
<gene>
    <name evidence="2" type="ORF">PQG83_09735</name>
</gene>
<dbReference type="PROSITE" id="PS50994">
    <property type="entry name" value="INTEGRASE"/>
    <property type="match status" value="1"/>
</dbReference>
<dbReference type="PANTHER" id="PTHR46889:SF4">
    <property type="entry name" value="TRANSPOSASE INSO FOR INSERTION SEQUENCE ELEMENT IS911B-RELATED"/>
    <property type="match status" value="1"/>
</dbReference>
<dbReference type="InterPro" id="IPR050900">
    <property type="entry name" value="Transposase_IS3/IS150/IS904"/>
</dbReference>
<organism evidence="2 3">
    <name type="scientific">Candidatus Nitrospira neomarina</name>
    <dbReference type="NCBI Taxonomy" id="3020899"/>
    <lineage>
        <taxon>Bacteria</taxon>
        <taxon>Pseudomonadati</taxon>
        <taxon>Nitrospirota</taxon>
        <taxon>Nitrospiria</taxon>
        <taxon>Nitrospirales</taxon>
        <taxon>Nitrospiraceae</taxon>
        <taxon>Nitrospira</taxon>
    </lineage>
</organism>
<dbReference type="AlphaFoldDB" id="A0AA96GK92"/>